<gene>
    <name evidence="1" type="ORF">ACFY05_32070</name>
</gene>
<proteinExistence type="predicted"/>
<dbReference type="Proteomes" id="UP001602119">
    <property type="component" value="Unassembled WGS sequence"/>
</dbReference>
<evidence type="ECO:0000313" key="1">
    <source>
        <dbReference type="EMBL" id="MFF4777503.1"/>
    </source>
</evidence>
<comment type="caution">
    <text evidence="1">The sequence shown here is derived from an EMBL/GenBank/DDBJ whole genome shotgun (WGS) entry which is preliminary data.</text>
</comment>
<sequence length="134" mass="14677">MTDAHTPALDEAFAAAHTAFMDGTLEAVPVMERLDTALWAFLKALTSAGYVNDPSRQPTPEELDQAAQWLAEVSRFPRYCDGDGWRHLRQHPTDIEIAVNKALALAGPGEEDLLARLNLAKYLLIAHTTHGGEV</sequence>
<protein>
    <submittedName>
        <fullName evidence="1">Uncharacterized protein</fullName>
    </submittedName>
</protein>
<reference evidence="1 2" key="1">
    <citation type="submission" date="2024-10" db="EMBL/GenBank/DDBJ databases">
        <title>The Natural Products Discovery Center: Release of the First 8490 Sequenced Strains for Exploring Actinobacteria Biosynthetic Diversity.</title>
        <authorList>
            <person name="Kalkreuter E."/>
            <person name="Kautsar S.A."/>
            <person name="Yang D."/>
            <person name="Bader C.D."/>
            <person name="Teijaro C.N."/>
            <person name="Fluegel L."/>
            <person name="Davis C.M."/>
            <person name="Simpson J.R."/>
            <person name="Lauterbach L."/>
            <person name="Steele A.D."/>
            <person name="Gui C."/>
            <person name="Meng S."/>
            <person name="Li G."/>
            <person name="Viehrig K."/>
            <person name="Ye F."/>
            <person name="Su P."/>
            <person name="Kiefer A.F."/>
            <person name="Nichols A."/>
            <person name="Cepeda A.J."/>
            <person name="Yan W."/>
            <person name="Fan B."/>
            <person name="Jiang Y."/>
            <person name="Adhikari A."/>
            <person name="Zheng C.-J."/>
            <person name="Schuster L."/>
            <person name="Cowan T.M."/>
            <person name="Smanski M.J."/>
            <person name="Chevrette M.G."/>
            <person name="De Carvalho L.P.S."/>
            <person name="Shen B."/>
        </authorList>
    </citation>
    <scope>NUCLEOTIDE SEQUENCE [LARGE SCALE GENOMIC DNA]</scope>
    <source>
        <strain evidence="1 2">NPDC001281</strain>
    </source>
</reference>
<name>A0ABW6VGY5_MICFU</name>
<dbReference type="EMBL" id="JBIAXI010000024">
    <property type="protein sequence ID" value="MFF4777503.1"/>
    <property type="molecule type" value="Genomic_DNA"/>
</dbReference>
<accession>A0ABW6VGY5</accession>
<organism evidence="1 2">
    <name type="scientific">Microtetraspora fusca</name>
    <dbReference type="NCBI Taxonomy" id="1997"/>
    <lineage>
        <taxon>Bacteria</taxon>
        <taxon>Bacillati</taxon>
        <taxon>Actinomycetota</taxon>
        <taxon>Actinomycetes</taxon>
        <taxon>Streptosporangiales</taxon>
        <taxon>Streptosporangiaceae</taxon>
        <taxon>Microtetraspora</taxon>
    </lineage>
</organism>
<dbReference type="RefSeq" id="WP_387345949.1">
    <property type="nucleotide sequence ID" value="NZ_JBIAXI010000024.1"/>
</dbReference>
<keyword evidence="2" id="KW-1185">Reference proteome</keyword>
<evidence type="ECO:0000313" key="2">
    <source>
        <dbReference type="Proteomes" id="UP001602119"/>
    </source>
</evidence>